<feature type="compositionally biased region" description="Polar residues" evidence="5">
    <location>
        <begin position="332"/>
        <end position="344"/>
    </location>
</feature>
<evidence type="ECO:0000313" key="7">
    <source>
        <dbReference type="EMBL" id="MBW0485187.1"/>
    </source>
</evidence>
<evidence type="ECO:0008006" key="9">
    <source>
        <dbReference type="Google" id="ProtNLM"/>
    </source>
</evidence>
<reference evidence="7" key="1">
    <citation type="submission" date="2021-03" db="EMBL/GenBank/DDBJ databases">
        <title>Draft genome sequence of rust myrtle Austropuccinia psidii MF-1, a brazilian biotype.</title>
        <authorList>
            <person name="Quecine M.C."/>
            <person name="Pachon D.M.R."/>
            <person name="Bonatelli M.L."/>
            <person name="Correr F.H."/>
            <person name="Franceschini L.M."/>
            <person name="Leite T.F."/>
            <person name="Margarido G.R.A."/>
            <person name="Almeida C.A."/>
            <person name="Ferrarezi J.A."/>
            <person name="Labate C.A."/>
        </authorList>
    </citation>
    <scope>NUCLEOTIDE SEQUENCE</scope>
    <source>
        <strain evidence="7">MF-1</strain>
    </source>
</reference>
<dbReference type="Proteomes" id="UP000765509">
    <property type="component" value="Unassembled WGS sequence"/>
</dbReference>
<dbReference type="Gene3D" id="1.20.1540.10">
    <property type="entry name" value="Rhomboid-like"/>
    <property type="match status" value="1"/>
</dbReference>
<gene>
    <name evidence="7" type="ORF">O181_024902</name>
</gene>
<evidence type="ECO:0000256" key="5">
    <source>
        <dbReference type="SAM" id="MobiDB-lite"/>
    </source>
</evidence>
<comment type="subcellular location">
    <subcellularLocation>
        <location evidence="1">Membrane</location>
        <topology evidence="1">Multi-pass membrane protein</topology>
    </subcellularLocation>
</comment>
<keyword evidence="3 6" id="KW-1133">Transmembrane helix</keyword>
<proteinExistence type="predicted"/>
<evidence type="ECO:0000256" key="2">
    <source>
        <dbReference type="ARBA" id="ARBA00022692"/>
    </source>
</evidence>
<evidence type="ECO:0000313" key="8">
    <source>
        <dbReference type="Proteomes" id="UP000765509"/>
    </source>
</evidence>
<organism evidence="7 8">
    <name type="scientific">Austropuccinia psidii MF-1</name>
    <dbReference type="NCBI Taxonomy" id="1389203"/>
    <lineage>
        <taxon>Eukaryota</taxon>
        <taxon>Fungi</taxon>
        <taxon>Dikarya</taxon>
        <taxon>Basidiomycota</taxon>
        <taxon>Pucciniomycotina</taxon>
        <taxon>Pucciniomycetes</taxon>
        <taxon>Pucciniales</taxon>
        <taxon>Sphaerophragmiaceae</taxon>
        <taxon>Austropuccinia</taxon>
    </lineage>
</organism>
<feature type="region of interest" description="Disordered" evidence="5">
    <location>
        <begin position="314"/>
        <end position="383"/>
    </location>
</feature>
<dbReference type="AlphaFoldDB" id="A0A9Q3GZD5"/>
<dbReference type="Pfam" id="PF08551">
    <property type="entry name" value="DUF1751"/>
    <property type="match status" value="1"/>
</dbReference>
<name>A0A9Q3GZD5_9BASI</name>
<dbReference type="EMBL" id="AVOT02008047">
    <property type="protein sequence ID" value="MBW0485187.1"/>
    <property type="molecule type" value="Genomic_DNA"/>
</dbReference>
<dbReference type="OrthoDB" id="73612at2759"/>
<dbReference type="InterPro" id="IPR035952">
    <property type="entry name" value="Rhomboid-like_sf"/>
</dbReference>
<keyword evidence="2 6" id="KW-0812">Transmembrane</keyword>
<sequence>MSGRFLTSSGPIGFVLQLPIGTRILCGLLFSSSILIQILQFGLSVTDLKTVFRGSSDNALAFPWLVVVPGSVLWHPWTILTAGLCEVGIIELALSLLTLSLCGRYLERVYGGTEFVKFCLSIIGVSNLLSVAVNILEHYVFQDSGLYLYGMSYRGLMALQTGFLVAFTQLIPEHQVQLFGLIKIRVKNLPMLYVMFSNIMCLLGYQSPFILIQMGWLSSWYYLRFVKWNEGGEFRGDRSETFAFAMWFPPFVQPLVRRLSDIGFAFAVKCKLLKQWGPMDLESGSYAPVPGGARAEAERRRAMALKALDQRLASSKSANVTSNSSPPPDSANVPTLTSPVTRTSVGFPAPAQQPATTAKPSAPASSNNTAPEEPPTDITKEKD</sequence>
<protein>
    <recommendedName>
        <fullName evidence="9">Transmembrane protein 115</fullName>
    </recommendedName>
</protein>
<keyword evidence="4 6" id="KW-0472">Membrane</keyword>
<dbReference type="PANTHER" id="PTHR13377:SF3">
    <property type="entry name" value="TRANSMEMBRANE PROTEIN 115"/>
    <property type="match status" value="1"/>
</dbReference>
<comment type="caution">
    <text evidence="7">The sequence shown here is derived from an EMBL/GenBank/DDBJ whole genome shotgun (WGS) entry which is preliminary data.</text>
</comment>
<dbReference type="FunFam" id="1.20.1540.10:FF:000004">
    <property type="entry name" value="Transmembrane protein 115"/>
    <property type="match status" value="1"/>
</dbReference>
<feature type="transmembrane region" description="Helical" evidence="6">
    <location>
        <begin position="20"/>
        <end position="39"/>
    </location>
</feature>
<feature type="compositionally biased region" description="Low complexity" evidence="5">
    <location>
        <begin position="348"/>
        <end position="371"/>
    </location>
</feature>
<feature type="transmembrane region" description="Helical" evidence="6">
    <location>
        <begin position="153"/>
        <end position="171"/>
    </location>
</feature>
<evidence type="ECO:0000256" key="4">
    <source>
        <dbReference type="ARBA" id="ARBA00023136"/>
    </source>
</evidence>
<keyword evidence="8" id="KW-1185">Reference proteome</keyword>
<evidence type="ECO:0000256" key="6">
    <source>
        <dbReference type="SAM" id="Phobius"/>
    </source>
</evidence>
<dbReference type="SUPFAM" id="SSF144091">
    <property type="entry name" value="Rhomboid-like"/>
    <property type="match status" value="1"/>
</dbReference>
<dbReference type="GO" id="GO:0005794">
    <property type="term" value="C:Golgi apparatus"/>
    <property type="evidence" value="ECO:0007669"/>
    <property type="project" value="TreeGrafter"/>
</dbReference>
<dbReference type="InterPro" id="IPR013861">
    <property type="entry name" value="TMEM115/Pdh1/Rbl19"/>
</dbReference>
<dbReference type="GO" id="GO:0016020">
    <property type="term" value="C:membrane"/>
    <property type="evidence" value="ECO:0007669"/>
    <property type="project" value="UniProtKB-SubCell"/>
</dbReference>
<evidence type="ECO:0000256" key="1">
    <source>
        <dbReference type="ARBA" id="ARBA00004141"/>
    </source>
</evidence>
<feature type="transmembrane region" description="Helical" evidence="6">
    <location>
        <begin position="192"/>
        <end position="216"/>
    </location>
</feature>
<dbReference type="PANTHER" id="PTHR13377">
    <property type="entry name" value="PLACENTAL PROTEIN 6"/>
    <property type="match status" value="1"/>
</dbReference>
<dbReference type="SMART" id="SM01160">
    <property type="entry name" value="DUF1751"/>
    <property type="match status" value="1"/>
</dbReference>
<feature type="transmembrane region" description="Helical" evidence="6">
    <location>
        <begin position="118"/>
        <end position="141"/>
    </location>
</feature>
<feature type="compositionally biased region" description="Low complexity" evidence="5">
    <location>
        <begin position="314"/>
        <end position="324"/>
    </location>
</feature>
<dbReference type="GO" id="GO:0006890">
    <property type="term" value="P:retrograde vesicle-mediated transport, Golgi to endoplasmic reticulum"/>
    <property type="evidence" value="ECO:0007669"/>
    <property type="project" value="InterPro"/>
</dbReference>
<evidence type="ECO:0000256" key="3">
    <source>
        <dbReference type="ARBA" id="ARBA00022989"/>
    </source>
</evidence>
<feature type="transmembrane region" description="Helical" evidence="6">
    <location>
        <begin position="89"/>
        <end position="106"/>
    </location>
</feature>
<accession>A0A9Q3GZD5</accession>